<dbReference type="EMBL" id="RKLP01000013">
    <property type="protein sequence ID" value="RVW07331.1"/>
    <property type="molecule type" value="Genomic_DNA"/>
</dbReference>
<dbReference type="SUPFAM" id="SSF110921">
    <property type="entry name" value="2-isopropylmalate synthase LeuA, allosteric (dimerisation) domain"/>
    <property type="match status" value="1"/>
</dbReference>
<dbReference type="SMART" id="SM00917">
    <property type="entry name" value="LeuA_dimer"/>
    <property type="match status" value="1"/>
</dbReference>
<evidence type="ECO:0000313" key="3">
    <source>
        <dbReference type="EMBL" id="RVW07331.1"/>
    </source>
</evidence>
<evidence type="ECO:0000313" key="4">
    <source>
        <dbReference type="Proteomes" id="UP000286208"/>
    </source>
</evidence>
<dbReference type="RefSeq" id="WP_127918333.1">
    <property type="nucleotide sequence ID" value="NZ_RKLP01000013.1"/>
</dbReference>
<dbReference type="GO" id="GO:0003852">
    <property type="term" value="F:2-isopropylmalate synthase activity"/>
    <property type="evidence" value="ECO:0007669"/>
    <property type="project" value="InterPro"/>
</dbReference>
<keyword evidence="4" id="KW-1185">Reference proteome</keyword>
<name>A0A3S3AL55_9NOCA</name>
<dbReference type="InterPro" id="IPR036230">
    <property type="entry name" value="LeuA_allosteric_dom_sf"/>
</dbReference>
<organism evidence="3 4">
    <name type="scientific">Prescottella agglutinans</name>
    <dbReference type="NCBI Taxonomy" id="1644129"/>
    <lineage>
        <taxon>Bacteria</taxon>
        <taxon>Bacillati</taxon>
        <taxon>Actinomycetota</taxon>
        <taxon>Actinomycetes</taxon>
        <taxon>Mycobacteriales</taxon>
        <taxon>Nocardiaceae</taxon>
        <taxon>Prescottella</taxon>
    </lineage>
</organism>
<accession>A0A3S3AL55</accession>
<dbReference type="Pfam" id="PF08502">
    <property type="entry name" value="LeuA_dimer"/>
    <property type="match status" value="1"/>
</dbReference>
<comment type="caution">
    <text evidence="3">The sequence shown here is derived from an EMBL/GenBank/DDBJ whole genome shotgun (WGS) entry which is preliminary data.</text>
</comment>
<dbReference type="Gene3D" id="3.30.160.270">
    <property type="match status" value="1"/>
</dbReference>
<evidence type="ECO:0000259" key="2">
    <source>
        <dbReference type="SMART" id="SM00917"/>
    </source>
</evidence>
<feature type="domain" description="2-isopropylmalate synthase LeuA allosteric (dimerisation)" evidence="2">
    <location>
        <begin position="2"/>
        <end position="158"/>
    </location>
</feature>
<evidence type="ECO:0000256" key="1">
    <source>
        <dbReference type="ARBA" id="ARBA00022679"/>
    </source>
</evidence>
<dbReference type="Proteomes" id="UP000286208">
    <property type="component" value="Unassembled WGS sequence"/>
</dbReference>
<protein>
    <submittedName>
        <fullName evidence="3">2-isopropylmalate synthase</fullName>
    </submittedName>
</protein>
<dbReference type="OrthoDB" id="4773719at2"/>
<keyword evidence="1" id="KW-0808">Transferase</keyword>
<proteinExistence type="predicted"/>
<reference evidence="3 4" key="1">
    <citation type="submission" date="2018-11" db="EMBL/GenBank/DDBJ databases">
        <title>Rhodococcus spongicola sp. nov. and Rhodococcus xishaensis sp. nov. from marine sponges.</title>
        <authorList>
            <person name="Li L."/>
            <person name="Lin H.W."/>
        </authorList>
    </citation>
    <scope>NUCLEOTIDE SEQUENCE [LARGE SCALE GENOMIC DNA]</scope>
    <source>
        <strain evidence="3 4">CCTCC AB2014297</strain>
    </source>
</reference>
<dbReference type="GO" id="GO:0009098">
    <property type="term" value="P:L-leucine biosynthetic process"/>
    <property type="evidence" value="ECO:0007669"/>
    <property type="project" value="InterPro"/>
</dbReference>
<gene>
    <name evidence="3" type="ORF">EGT67_22600</name>
</gene>
<sequence>MRTSQALATTTASFSDDPFSRRFGSQLPRDMRAQAQGLNWTEFTQRFGPTGGPVRLGSWESAGHGAGRTTYTATLGLGDTITSASATATGPIAALTSMLYDAGFQIEILSFHQQRTSAGTATFVLCDHDGERRWAMAIGDDCISSSLNAIIAGANLLHR</sequence>
<dbReference type="AlphaFoldDB" id="A0A3S3AL55"/>
<dbReference type="InterPro" id="IPR013709">
    <property type="entry name" value="2-isopropylmalate_synth_dimer"/>
</dbReference>